<protein>
    <submittedName>
        <fullName evidence="14">Trk system potassium uptake protein TrkH</fullName>
    </submittedName>
</protein>
<keyword evidence="5" id="KW-0997">Cell inner membrane</keyword>
<feature type="binding site" evidence="12">
    <location>
        <position position="434"/>
    </location>
    <ligand>
        <name>K(+)</name>
        <dbReference type="ChEBI" id="CHEBI:29103"/>
    </ligand>
</feature>
<dbReference type="NCBIfam" id="TIGR00933">
    <property type="entry name" value="2a38"/>
    <property type="match status" value="1"/>
</dbReference>
<gene>
    <name evidence="14" type="ORF">C8D99_10782</name>
</gene>
<sequence>MHFPVVFRVLSLLSAIVSLSMILPLGWVAWDGSADGKAFLLSIAAGLLVSGAFFLAGKKAGSYDLGIKDSFLVVALIWILASFIGALPFYLSGTVPTFTDAFFESSSGFTTTGASVLSDIEAVPRGILFWRSLTHWLGGMGIIVLSLAILPFLGVGGMELFKAEVPGPIPEKITPRIQQTALYLWGVYAFLTAAETALLLLGGMNLFEALTHTFGTVATGGFSPLNRSVGQYGSAYFEWVITIFMFLSGVNFVLHYRMLRRDFRPLARDEEFRLYLWIVLGCTAVISAVLLFGGHYDSITEAVRYSAFQVVSIITTTGFATADFELWPVFVQIVLLLLMFAGACAGSTGGGMKILRLLVLGRHTRAELKRVLHPSAVVSVKVGGKAIDDSIQSSVTSFLILYVTIFIAGVFFIASLGMDLLSAISGVAASLGNVGPGLGSLGPMDNYGAVPAAGKWVFSFLMITGRLELYTVILLFLPETWRK</sequence>
<keyword evidence="4" id="KW-1003">Cell membrane</keyword>
<dbReference type="InterPro" id="IPR004772">
    <property type="entry name" value="TrkH"/>
</dbReference>
<feature type="transmembrane region" description="Helical" evidence="13">
    <location>
        <begin position="36"/>
        <end position="57"/>
    </location>
</feature>
<feature type="binding site" evidence="12">
    <location>
        <position position="317"/>
    </location>
    <ligand>
        <name>K(+)</name>
        <dbReference type="ChEBI" id="CHEBI:29103"/>
    </ligand>
</feature>
<feature type="binding site" evidence="12">
    <location>
        <position position="112"/>
    </location>
    <ligand>
        <name>K(+)</name>
        <dbReference type="ChEBI" id="CHEBI:29103"/>
    </ligand>
</feature>
<dbReference type="Pfam" id="PF02386">
    <property type="entry name" value="TrkH"/>
    <property type="match status" value="1"/>
</dbReference>
<dbReference type="EMBL" id="SORI01000007">
    <property type="protein sequence ID" value="TDY60875.1"/>
    <property type="molecule type" value="Genomic_DNA"/>
</dbReference>
<feature type="transmembrane region" description="Helical" evidence="13">
    <location>
        <begin position="236"/>
        <end position="254"/>
    </location>
</feature>
<feature type="transmembrane region" description="Helical" evidence="13">
    <location>
        <begin position="456"/>
        <end position="477"/>
    </location>
</feature>
<keyword evidence="6" id="KW-0633">Potassium transport</keyword>
<evidence type="ECO:0000256" key="2">
    <source>
        <dbReference type="ARBA" id="ARBA00009137"/>
    </source>
</evidence>
<evidence type="ECO:0000313" key="14">
    <source>
        <dbReference type="EMBL" id="TDY60875.1"/>
    </source>
</evidence>
<comment type="similarity">
    <text evidence="2">Belongs to the TrkH potassium transport family.</text>
</comment>
<feature type="transmembrane region" description="Helical" evidence="13">
    <location>
        <begin position="136"/>
        <end position="161"/>
    </location>
</feature>
<keyword evidence="7 13" id="KW-0812">Transmembrane</keyword>
<evidence type="ECO:0000256" key="10">
    <source>
        <dbReference type="ARBA" id="ARBA00023065"/>
    </source>
</evidence>
<evidence type="ECO:0000256" key="13">
    <source>
        <dbReference type="SAM" id="Phobius"/>
    </source>
</evidence>
<evidence type="ECO:0000256" key="11">
    <source>
        <dbReference type="ARBA" id="ARBA00023136"/>
    </source>
</evidence>
<evidence type="ECO:0000256" key="3">
    <source>
        <dbReference type="ARBA" id="ARBA00022448"/>
    </source>
</evidence>
<evidence type="ECO:0000256" key="5">
    <source>
        <dbReference type="ARBA" id="ARBA00022519"/>
    </source>
</evidence>
<comment type="subcellular location">
    <subcellularLocation>
        <location evidence="1">Cell inner membrane</location>
        <topology evidence="1">Multi-pass membrane protein</topology>
    </subcellularLocation>
</comment>
<dbReference type="GO" id="GO:0015379">
    <property type="term" value="F:potassium:chloride symporter activity"/>
    <property type="evidence" value="ECO:0007669"/>
    <property type="project" value="InterPro"/>
</dbReference>
<reference evidence="14 15" key="1">
    <citation type="submission" date="2019-03" db="EMBL/GenBank/DDBJ databases">
        <title>Genomic Encyclopedia of Type Strains, Phase IV (KMG-IV): sequencing the most valuable type-strain genomes for metagenomic binning, comparative biology and taxonomic classification.</title>
        <authorList>
            <person name="Goeker M."/>
        </authorList>
    </citation>
    <scope>NUCLEOTIDE SEQUENCE [LARGE SCALE GENOMIC DNA]</scope>
    <source>
        <strain evidence="14 15">DSM 25964</strain>
    </source>
</reference>
<evidence type="ECO:0000256" key="1">
    <source>
        <dbReference type="ARBA" id="ARBA00004429"/>
    </source>
</evidence>
<keyword evidence="12" id="KW-0479">Metal-binding</keyword>
<dbReference type="PANTHER" id="PTHR32024:SF2">
    <property type="entry name" value="TRK SYSTEM POTASSIUM UPTAKE PROTEIN TRKG-RELATED"/>
    <property type="match status" value="1"/>
</dbReference>
<feature type="binding site" evidence="12">
    <location>
        <position position="111"/>
    </location>
    <ligand>
        <name>K(+)</name>
        <dbReference type="ChEBI" id="CHEBI:29103"/>
    </ligand>
</feature>
<name>A0A4R8MAM0_9BACT</name>
<feature type="transmembrane region" description="Helical" evidence="13">
    <location>
        <begin position="399"/>
        <end position="418"/>
    </location>
</feature>
<dbReference type="RefSeq" id="WP_133957440.1">
    <property type="nucleotide sequence ID" value="NZ_SORI01000007.1"/>
</dbReference>
<evidence type="ECO:0000256" key="9">
    <source>
        <dbReference type="ARBA" id="ARBA00022989"/>
    </source>
</evidence>
<dbReference type="Proteomes" id="UP000295066">
    <property type="component" value="Unassembled WGS sequence"/>
</dbReference>
<feature type="transmembrane region" description="Helical" evidence="13">
    <location>
        <begin position="329"/>
        <end position="355"/>
    </location>
</feature>
<feature type="transmembrane region" description="Helical" evidence="13">
    <location>
        <begin position="7"/>
        <end position="30"/>
    </location>
</feature>
<feature type="transmembrane region" description="Helical" evidence="13">
    <location>
        <begin position="274"/>
        <end position="296"/>
    </location>
</feature>
<keyword evidence="3" id="KW-0813">Transport</keyword>
<accession>A0A4R8MAM0</accession>
<evidence type="ECO:0000256" key="4">
    <source>
        <dbReference type="ARBA" id="ARBA00022475"/>
    </source>
</evidence>
<dbReference type="PIRSF" id="PIRSF006247">
    <property type="entry name" value="TrkH"/>
    <property type="match status" value="1"/>
</dbReference>
<evidence type="ECO:0000256" key="6">
    <source>
        <dbReference type="ARBA" id="ARBA00022538"/>
    </source>
</evidence>
<feature type="transmembrane region" description="Helical" evidence="13">
    <location>
        <begin position="69"/>
        <end position="91"/>
    </location>
</feature>
<dbReference type="OrthoDB" id="9810952at2"/>
<proteinExistence type="inferred from homology"/>
<organism evidence="14 15">
    <name type="scientific">Aminivibrio pyruvatiphilus</name>
    <dbReference type="NCBI Taxonomy" id="1005740"/>
    <lineage>
        <taxon>Bacteria</taxon>
        <taxon>Thermotogati</taxon>
        <taxon>Synergistota</taxon>
        <taxon>Synergistia</taxon>
        <taxon>Synergistales</taxon>
        <taxon>Aminobacteriaceae</taxon>
        <taxon>Aminivibrio</taxon>
    </lineage>
</organism>
<dbReference type="InterPro" id="IPR003445">
    <property type="entry name" value="Cat_transpt"/>
</dbReference>
<dbReference type="AlphaFoldDB" id="A0A4R8MAM0"/>
<dbReference type="GO" id="GO:0046872">
    <property type="term" value="F:metal ion binding"/>
    <property type="evidence" value="ECO:0007669"/>
    <property type="project" value="UniProtKB-KW"/>
</dbReference>
<evidence type="ECO:0000256" key="8">
    <source>
        <dbReference type="ARBA" id="ARBA00022958"/>
    </source>
</evidence>
<keyword evidence="8 12" id="KW-0630">Potassium</keyword>
<feature type="binding site" evidence="12">
    <location>
        <position position="220"/>
    </location>
    <ligand>
        <name>K(+)</name>
        <dbReference type="ChEBI" id="CHEBI:29103"/>
    </ligand>
</feature>
<comment type="caution">
    <text evidence="14">The sequence shown here is derived from an EMBL/GenBank/DDBJ whole genome shotgun (WGS) entry which is preliminary data.</text>
</comment>
<feature type="binding site" evidence="12">
    <location>
        <position position="433"/>
    </location>
    <ligand>
        <name>K(+)</name>
        <dbReference type="ChEBI" id="CHEBI:29103"/>
    </ligand>
</feature>
<keyword evidence="9 13" id="KW-1133">Transmembrane helix</keyword>
<evidence type="ECO:0000256" key="12">
    <source>
        <dbReference type="PIRSR" id="PIRSR006247-1"/>
    </source>
</evidence>
<evidence type="ECO:0000313" key="15">
    <source>
        <dbReference type="Proteomes" id="UP000295066"/>
    </source>
</evidence>
<keyword evidence="11 13" id="KW-0472">Membrane</keyword>
<feature type="binding site" evidence="12">
    <location>
        <position position="316"/>
    </location>
    <ligand>
        <name>K(+)</name>
        <dbReference type="ChEBI" id="CHEBI:29103"/>
    </ligand>
</feature>
<feature type="transmembrane region" description="Helical" evidence="13">
    <location>
        <begin position="182"/>
        <end position="204"/>
    </location>
</feature>
<keyword evidence="10" id="KW-0406">Ion transport</keyword>
<dbReference type="GO" id="GO:0005886">
    <property type="term" value="C:plasma membrane"/>
    <property type="evidence" value="ECO:0007669"/>
    <property type="project" value="UniProtKB-SubCell"/>
</dbReference>
<keyword evidence="15" id="KW-1185">Reference proteome</keyword>
<dbReference type="PANTHER" id="PTHR32024">
    <property type="entry name" value="TRK SYSTEM POTASSIUM UPTAKE PROTEIN TRKG-RELATED"/>
    <property type="match status" value="1"/>
</dbReference>
<evidence type="ECO:0000256" key="7">
    <source>
        <dbReference type="ARBA" id="ARBA00022692"/>
    </source>
</evidence>